<dbReference type="OrthoDB" id="794683at2"/>
<proteinExistence type="predicted"/>
<organism evidence="2 3">
    <name type="scientific">Mucilaginibacter celer</name>
    <dbReference type="NCBI Taxonomy" id="2305508"/>
    <lineage>
        <taxon>Bacteria</taxon>
        <taxon>Pseudomonadati</taxon>
        <taxon>Bacteroidota</taxon>
        <taxon>Sphingobacteriia</taxon>
        <taxon>Sphingobacteriales</taxon>
        <taxon>Sphingobacteriaceae</taxon>
        <taxon>Mucilaginibacter</taxon>
    </lineage>
</organism>
<dbReference type="Proteomes" id="UP000270046">
    <property type="component" value="Chromosome"/>
</dbReference>
<reference evidence="2 3" key="1">
    <citation type="submission" date="2018-10" db="EMBL/GenBank/DDBJ databases">
        <title>Genome sequencing of Mucilaginibacter sp. HYN0043.</title>
        <authorList>
            <person name="Kim M."/>
            <person name="Yi H."/>
        </authorList>
    </citation>
    <scope>NUCLEOTIDE SEQUENCE [LARGE SCALE GENOMIC DNA]</scope>
    <source>
        <strain evidence="2 3">HYN0043</strain>
    </source>
</reference>
<dbReference type="AlphaFoldDB" id="A0A494VRQ0"/>
<evidence type="ECO:0000256" key="1">
    <source>
        <dbReference type="SAM" id="Phobius"/>
    </source>
</evidence>
<sequence>MKYSEWKTLDADEQKNTNWHRRPPVRIASIFTTLFITALIVVTLGISKNSTVHINRKPTKTEAYAMAKVFIKDKLKQPEKAVFASSATALFIDTATSIYYISSSVKIENNGGRMERSVWEVKMKYTDGDWAERNSWQPVAVTITSRP</sequence>
<dbReference type="KEGG" id="muh:HYN43_012520"/>
<protein>
    <submittedName>
        <fullName evidence="2">Uncharacterized protein</fullName>
    </submittedName>
</protein>
<feature type="transmembrane region" description="Helical" evidence="1">
    <location>
        <begin position="27"/>
        <end position="47"/>
    </location>
</feature>
<keyword evidence="1" id="KW-0812">Transmembrane</keyword>
<dbReference type="RefSeq" id="WP_119409666.1">
    <property type="nucleotide sequence ID" value="NZ_CP032869.1"/>
</dbReference>
<keyword evidence="3" id="KW-1185">Reference proteome</keyword>
<evidence type="ECO:0000313" key="3">
    <source>
        <dbReference type="Proteomes" id="UP000270046"/>
    </source>
</evidence>
<evidence type="ECO:0000313" key="2">
    <source>
        <dbReference type="EMBL" id="AYL96060.1"/>
    </source>
</evidence>
<dbReference type="EMBL" id="CP032869">
    <property type="protein sequence ID" value="AYL96060.1"/>
    <property type="molecule type" value="Genomic_DNA"/>
</dbReference>
<accession>A0A494VRQ0</accession>
<keyword evidence="1" id="KW-0472">Membrane</keyword>
<gene>
    <name evidence="2" type="ORF">HYN43_012520</name>
</gene>
<keyword evidence="1" id="KW-1133">Transmembrane helix</keyword>
<name>A0A494VRQ0_9SPHI</name>